<organism evidence="2 3">
    <name type="scientific">Macrostomum lignano</name>
    <dbReference type="NCBI Taxonomy" id="282301"/>
    <lineage>
        <taxon>Eukaryota</taxon>
        <taxon>Metazoa</taxon>
        <taxon>Spiralia</taxon>
        <taxon>Lophotrochozoa</taxon>
        <taxon>Platyhelminthes</taxon>
        <taxon>Rhabditophora</taxon>
        <taxon>Macrostomorpha</taxon>
        <taxon>Macrostomida</taxon>
        <taxon>Macrostomidae</taxon>
        <taxon>Macrostomum</taxon>
    </lineage>
</organism>
<feature type="compositionally biased region" description="Basic and acidic residues" evidence="1">
    <location>
        <begin position="279"/>
        <end position="293"/>
    </location>
</feature>
<comment type="caution">
    <text evidence="2">The sequence shown here is derived from an EMBL/GenBank/DDBJ whole genome shotgun (WGS) entry which is preliminary data.</text>
</comment>
<feature type="compositionally biased region" description="Basic and acidic residues" evidence="1">
    <location>
        <begin position="227"/>
        <end position="236"/>
    </location>
</feature>
<dbReference type="CDD" id="cd23767">
    <property type="entry name" value="IQCD"/>
    <property type="match status" value="1"/>
</dbReference>
<feature type="region of interest" description="Disordered" evidence="1">
    <location>
        <begin position="1"/>
        <end position="41"/>
    </location>
</feature>
<gene>
    <name evidence="2" type="ORF">BOX15_Mlig000068g4</name>
</gene>
<sequence length="365" mass="39634">MPFGCFGKRKKKDKSVVDGAGTDGAPGAPISGAADGAKNGGETEINETVVAACVQGQQSAAPGSNIQKSATLARYDFLRKSDYVNSADRWAALKEQYLAPKMTQSQHGSQLASSEEPSSAPPAANGPPALGRRTGGGRAAQSLPRQFSPPSTVVSVVKFSHWFYERQIREEEARREAQEREERSRAEEEQHQRDLLAAEAAGHSAEEEAAAAARIQAGFKGYQTRKHLAEAKEHEQPQQQPEQHSQHPSADEHLDVDESDPRVNQAATKIQAGFKGMQARKEVKELRKHKDEEASAATTGRNAAEDGNHLHGNVEQPSAEEQNAAAAKIQAGFKGYKTRKEMGLLHEQEGHGEQQQQHQEDEANS</sequence>
<name>A0A267G836_9PLAT</name>
<feature type="compositionally biased region" description="Low complexity" evidence="1">
    <location>
        <begin position="18"/>
        <end position="29"/>
    </location>
</feature>
<feature type="region of interest" description="Disordered" evidence="1">
    <location>
        <begin position="171"/>
        <end position="365"/>
    </location>
</feature>
<accession>A0A267G836</accession>
<dbReference type="PANTHER" id="PTHR10699:SF11">
    <property type="entry name" value="IGLOO, ISOFORM A"/>
    <property type="match status" value="1"/>
</dbReference>
<dbReference type="STRING" id="282301.A0A267G836"/>
<evidence type="ECO:0000313" key="3">
    <source>
        <dbReference type="Proteomes" id="UP000215902"/>
    </source>
</evidence>
<dbReference type="InterPro" id="IPR000048">
    <property type="entry name" value="IQ_motif_EF-hand-BS"/>
</dbReference>
<feature type="region of interest" description="Disordered" evidence="1">
    <location>
        <begin position="101"/>
        <end position="150"/>
    </location>
</feature>
<protein>
    <submittedName>
        <fullName evidence="2">Uncharacterized protein</fullName>
    </submittedName>
</protein>
<dbReference type="Pfam" id="PF00612">
    <property type="entry name" value="IQ"/>
    <property type="match status" value="3"/>
</dbReference>
<dbReference type="EMBL" id="NIVC01000487">
    <property type="protein sequence ID" value="PAA82200.1"/>
    <property type="molecule type" value="Genomic_DNA"/>
</dbReference>
<reference evidence="2 3" key="1">
    <citation type="submission" date="2017-06" db="EMBL/GenBank/DDBJ databases">
        <title>A platform for efficient transgenesis in Macrostomum lignano, a flatworm model organism for stem cell research.</title>
        <authorList>
            <person name="Berezikov E."/>
        </authorList>
    </citation>
    <scope>NUCLEOTIDE SEQUENCE [LARGE SCALE GENOMIC DNA]</scope>
    <source>
        <strain evidence="2">DV1</strain>
        <tissue evidence="2">Whole organism</tissue>
    </source>
</reference>
<evidence type="ECO:0000256" key="1">
    <source>
        <dbReference type="SAM" id="MobiDB-lite"/>
    </source>
</evidence>
<dbReference type="AlphaFoldDB" id="A0A267G836"/>
<dbReference type="PROSITE" id="PS50096">
    <property type="entry name" value="IQ"/>
    <property type="match status" value="3"/>
</dbReference>
<feature type="compositionally biased region" description="Low complexity" evidence="1">
    <location>
        <begin position="108"/>
        <end position="132"/>
    </location>
</feature>
<dbReference type="Proteomes" id="UP000215902">
    <property type="component" value="Unassembled WGS sequence"/>
</dbReference>
<proteinExistence type="predicted"/>
<dbReference type="GO" id="GO:0005516">
    <property type="term" value="F:calmodulin binding"/>
    <property type="evidence" value="ECO:0007669"/>
    <property type="project" value="TreeGrafter"/>
</dbReference>
<dbReference type="Gene3D" id="1.20.5.190">
    <property type="match status" value="1"/>
</dbReference>
<feature type="compositionally biased region" description="Low complexity" evidence="1">
    <location>
        <begin position="237"/>
        <end position="248"/>
    </location>
</feature>
<evidence type="ECO:0000313" key="2">
    <source>
        <dbReference type="EMBL" id="PAA82200.1"/>
    </source>
</evidence>
<dbReference type="SMART" id="SM00015">
    <property type="entry name" value="IQ"/>
    <property type="match status" value="3"/>
</dbReference>
<dbReference type="PANTHER" id="PTHR10699">
    <property type="entry name" value="NEUROMODULIN"/>
    <property type="match status" value="1"/>
</dbReference>
<feature type="compositionally biased region" description="Basic and acidic residues" evidence="1">
    <location>
        <begin position="171"/>
        <end position="196"/>
    </location>
</feature>
<keyword evidence="3" id="KW-1185">Reference proteome</keyword>
<dbReference type="OrthoDB" id="252964at2759"/>
<feature type="compositionally biased region" description="Basic and acidic residues" evidence="1">
    <location>
        <begin position="338"/>
        <end position="365"/>
    </location>
</feature>